<dbReference type="RefSeq" id="YP_009301050.1">
    <property type="nucleotide sequence ID" value="NC_031229.1"/>
</dbReference>
<evidence type="ECO:0000313" key="1">
    <source>
        <dbReference type="EMBL" id="AMS02392.1"/>
    </source>
</evidence>
<sequence length="34" mass="3976">MTISYNHPKRKPVTKYRVNLTKRVSLVKFLGSRG</sequence>
<dbReference type="KEGG" id="vg:29124702"/>
<organism evidence="1 2">
    <name type="scientific">Gordonia phage Hotorobo</name>
    <dbReference type="NCBI Taxonomy" id="1821554"/>
    <lineage>
        <taxon>Viruses</taxon>
        <taxon>Duplodnaviria</taxon>
        <taxon>Heunggongvirae</taxon>
        <taxon>Uroviricota</taxon>
        <taxon>Caudoviricetes</taxon>
        <taxon>Montyvirus</taxon>
        <taxon>Montyvirus monty</taxon>
    </lineage>
</organism>
<name>A0A142K8F9_9CAUD</name>
<evidence type="ECO:0000313" key="2">
    <source>
        <dbReference type="Proteomes" id="UP000201248"/>
    </source>
</evidence>
<gene>
    <name evidence="1" type="primary">100</name>
    <name evidence="1" type="ORF">SEA_HOTOROBO_100</name>
</gene>
<accession>A0A142K8F9</accession>
<dbReference type="GeneID" id="29124702"/>
<dbReference type="Proteomes" id="UP000201248">
    <property type="component" value="Segment"/>
</dbReference>
<dbReference type="EMBL" id="KU963245">
    <property type="protein sequence ID" value="AMS02392.1"/>
    <property type="molecule type" value="Genomic_DNA"/>
</dbReference>
<reference evidence="2" key="1">
    <citation type="submission" date="2016-06" db="EMBL/GenBank/DDBJ databases">
        <authorList>
            <person name="Kjaerup R.B."/>
            <person name="Dalgaard T.S."/>
            <person name="Juul-Madsen H.R."/>
        </authorList>
    </citation>
    <scope>NUCLEOTIDE SEQUENCE [LARGE SCALE GENOMIC DNA]</scope>
</reference>
<protein>
    <submittedName>
        <fullName evidence="1">Uncharacterized protein</fullName>
    </submittedName>
</protein>
<proteinExistence type="predicted"/>